<dbReference type="GO" id="GO:0004487">
    <property type="term" value="F:methylenetetrahydrofolate dehydrogenase (NAD+) activity"/>
    <property type="evidence" value="ECO:0007669"/>
    <property type="project" value="TreeGrafter"/>
</dbReference>
<protein>
    <recommendedName>
        <fullName evidence="2">Tetrahydrofolate dehydrogenase/cyclohydrolase catalytic domain-containing protein</fullName>
    </recommendedName>
</protein>
<dbReference type="EMBL" id="RSCD01000018">
    <property type="protein sequence ID" value="RSH86980.1"/>
    <property type="molecule type" value="Genomic_DNA"/>
</dbReference>
<dbReference type="SUPFAM" id="SSF51735">
    <property type="entry name" value="NAD(P)-binding Rossmann-fold domains"/>
    <property type="match status" value="1"/>
</dbReference>
<dbReference type="InterPro" id="IPR020630">
    <property type="entry name" value="THF_DH/CycHdrlase_cat_dom"/>
</dbReference>
<reference evidence="3 4" key="1">
    <citation type="submission" date="2018-11" db="EMBL/GenBank/DDBJ databases">
        <title>Genome sequence of Saitozyma podzolica DSM 27192.</title>
        <authorList>
            <person name="Aliyu H."/>
            <person name="Gorte O."/>
            <person name="Ochsenreither K."/>
        </authorList>
    </citation>
    <scope>NUCLEOTIDE SEQUENCE [LARGE SCALE GENOMIC DNA]</scope>
    <source>
        <strain evidence="3 4">DSM 27192</strain>
    </source>
</reference>
<keyword evidence="4" id="KW-1185">Reference proteome</keyword>
<dbReference type="PANTHER" id="PTHR48099:SF3">
    <property type="entry name" value="METHYLENETETRAHYDROFOLATE DEHYDROGENASE [NAD(+)]"/>
    <property type="match status" value="1"/>
</dbReference>
<gene>
    <name evidence="3" type="ORF">EHS25_003468</name>
</gene>
<feature type="domain" description="Tetrahydrofolate dehydrogenase/cyclohydrolase catalytic" evidence="2">
    <location>
        <begin position="94"/>
        <end position="203"/>
    </location>
</feature>
<dbReference type="InterPro" id="IPR046346">
    <property type="entry name" value="Aminoacid_DH-like_N_sf"/>
</dbReference>
<feature type="region of interest" description="Disordered" evidence="1">
    <location>
        <begin position="1"/>
        <end position="35"/>
    </location>
</feature>
<dbReference type="AlphaFoldDB" id="A0A427Y7B1"/>
<dbReference type="GO" id="GO:0005829">
    <property type="term" value="C:cytosol"/>
    <property type="evidence" value="ECO:0007669"/>
    <property type="project" value="TreeGrafter"/>
</dbReference>
<organism evidence="3 4">
    <name type="scientific">Saitozyma podzolica</name>
    <dbReference type="NCBI Taxonomy" id="1890683"/>
    <lineage>
        <taxon>Eukaryota</taxon>
        <taxon>Fungi</taxon>
        <taxon>Dikarya</taxon>
        <taxon>Basidiomycota</taxon>
        <taxon>Agaricomycotina</taxon>
        <taxon>Tremellomycetes</taxon>
        <taxon>Tremellales</taxon>
        <taxon>Trimorphomycetaceae</taxon>
        <taxon>Saitozyma</taxon>
    </lineage>
</organism>
<dbReference type="PANTHER" id="PTHR48099">
    <property type="entry name" value="C-1-TETRAHYDROFOLATE SYNTHASE, CYTOPLASMIC-RELATED"/>
    <property type="match status" value="1"/>
</dbReference>
<dbReference type="Gene3D" id="3.40.50.10860">
    <property type="entry name" value="Leucine Dehydrogenase, chain A, domain 1"/>
    <property type="match status" value="1"/>
</dbReference>
<dbReference type="Gene3D" id="3.40.50.720">
    <property type="entry name" value="NAD(P)-binding Rossmann-like Domain"/>
    <property type="match status" value="1"/>
</dbReference>
<dbReference type="InterPro" id="IPR036291">
    <property type="entry name" value="NAD(P)-bd_dom_sf"/>
</dbReference>
<accession>A0A427Y7B1</accession>
<dbReference type="Pfam" id="PF00763">
    <property type="entry name" value="THF_DHG_CYH"/>
    <property type="match status" value="1"/>
</dbReference>
<dbReference type="InterPro" id="IPR000672">
    <property type="entry name" value="THF_DH/CycHdrlase"/>
</dbReference>
<sequence>MQNASLSPVMAAAPLTRTSTSSSDSTSLSTRSAASNDSSTTLVGALEIKGCPTPPLKVLDVCHDCAAVLPPVDHRLDPHPVNRRLGTKIPLNALADALTCSLSASLTSMDRAPCLRVILATNDAGCKTYLAQMHKVCSSLGVALDPVDLRNRHDQFRAIRKTIWSANRDDSVDGLLVLFPIFAPTYPEKDDALRALIDPRIDAEGTHPSHLAATNSSERGEELIYPCTPLAVMLALHRVPGLFDSGAPMEQSLRGKTVTMINRSEIVGRPLAGMIANCGALVYSIDADSTHIYHRHRLHRASHPSFCLRASSGPPLHTCLAHSDIIISAVPSAKFKVPTHHIRPGATCINISEHDNFEDDVAARAGHVAGRIGRLTNLVLVMNVLALAARHRHRQ</sequence>
<dbReference type="Proteomes" id="UP000279259">
    <property type="component" value="Unassembled WGS sequence"/>
</dbReference>
<dbReference type="GO" id="GO:0006730">
    <property type="term" value="P:one-carbon metabolic process"/>
    <property type="evidence" value="ECO:0007669"/>
    <property type="project" value="UniProtKB-KW"/>
</dbReference>
<feature type="compositionally biased region" description="Low complexity" evidence="1">
    <location>
        <begin position="15"/>
        <end position="35"/>
    </location>
</feature>
<dbReference type="PRINTS" id="PR00085">
    <property type="entry name" value="THFDHDRGNASE"/>
</dbReference>
<name>A0A427Y7B1_9TREE</name>
<evidence type="ECO:0000313" key="4">
    <source>
        <dbReference type="Proteomes" id="UP000279259"/>
    </source>
</evidence>
<comment type="caution">
    <text evidence="3">The sequence shown here is derived from an EMBL/GenBank/DDBJ whole genome shotgun (WGS) entry which is preliminary data.</text>
</comment>
<dbReference type="GO" id="GO:0004488">
    <property type="term" value="F:methylenetetrahydrofolate dehydrogenase (NADP+) activity"/>
    <property type="evidence" value="ECO:0007669"/>
    <property type="project" value="InterPro"/>
</dbReference>
<evidence type="ECO:0000313" key="3">
    <source>
        <dbReference type="EMBL" id="RSH86980.1"/>
    </source>
</evidence>
<dbReference type="SUPFAM" id="SSF53223">
    <property type="entry name" value="Aminoacid dehydrogenase-like, N-terminal domain"/>
    <property type="match status" value="1"/>
</dbReference>
<evidence type="ECO:0000256" key="1">
    <source>
        <dbReference type="SAM" id="MobiDB-lite"/>
    </source>
</evidence>
<dbReference type="OrthoDB" id="41403at2759"/>
<proteinExistence type="predicted"/>
<evidence type="ECO:0000259" key="2">
    <source>
        <dbReference type="Pfam" id="PF00763"/>
    </source>
</evidence>
<dbReference type="STRING" id="1890683.A0A427Y7B1"/>
<dbReference type="GO" id="GO:0009113">
    <property type="term" value="P:purine nucleobase biosynthetic process"/>
    <property type="evidence" value="ECO:0007669"/>
    <property type="project" value="TreeGrafter"/>
</dbReference>